<dbReference type="InParanoid" id="A0A1V8THV1"/>
<sequence>MRSNYLPCAEVTVQIDGQPLQEYDTDPSDPDVAKTVAAYIEIRPRAEFSIDLTFRPDIPYREGAMRLIDGAVEASPSGPVLRPFVFAELNTTDAAAKPEMFETLRELGEIKVRVQRCVTTTKQDQRTSRASLLSAAAADVPEKALKGRAVTNHATLGAPKPTTPHWVETTFPWGDEALAVFVFKYRTRQGLQAEGIISRTPTPVPLEERNAASLTQAELVEVVNRLQAEKEVALKIKKEGQRSKRARSETLIASTPGVEDDDVTIASENSGRKKAKVAETFIDICDSDDDEED</sequence>
<feature type="domain" description="DUF7918" evidence="1">
    <location>
        <begin position="76"/>
        <end position="200"/>
    </location>
</feature>
<reference evidence="3" key="1">
    <citation type="submission" date="2017-03" db="EMBL/GenBank/DDBJ databases">
        <title>Genomes of endolithic fungi from Antarctica.</title>
        <authorList>
            <person name="Coleine C."/>
            <person name="Masonjones S."/>
            <person name="Stajich J.E."/>
        </authorList>
    </citation>
    <scope>NUCLEOTIDE SEQUENCE [LARGE SCALE GENOMIC DNA]</scope>
    <source>
        <strain evidence="3">CCFEE 5527</strain>
    </source>
</reference>
<dbReference type="Pfam" id="PF25534">
    <property type="entry name" value="DUF7918"/>
    <property type="match status" value="2"/>
</dbReference>
<dbReference type="STRING" id="1507870.A0A1V8THV1"/>
<evidence type="ECO:0000259" key="1">
    <source>
        <dbReference type="Pfam" id="PF25534"/>
    </source>
</evidence>
<accession>A0A1V8THV1</accession>
<protein>
    <recommendedName>
        <fullName evidence="1">DUF7918 domain-containing protein</fullName>
    </recommendedName>
</protein>
<feature type="domain" description="DUF7918" evidence="1">
    <location>
        <begin position="10"/>
        <end position="61"/>
    </location>
</feature>
<organism evidence="2 3">
    <name type="scientific">Cryoendolithus antarcticus</name>
    <dbReference type="NCBI Taxonomy" id="1507870"/>
    <lineage>
        <taxon>Eukaryota</taxon>
        <taxon>Fungi</taxon>
        <taxon>Dikarya</taxon>
        <taxon>Ascomycota</taxon>
        <taxon>Pezizomycotina</taxon>
        <taxon>Dothideomycetes</taxon>
        <taxon>Dothideomycetidae</taxon>
        <taxon>Cladosporiales</taxon>
        <taxon>Cladosporiaceae</taxon>
        <taxon>Cryoendolithus</taxon>
    </lineage>
</organism>
<name>A0A1V8THV1_9PEZI</name>
<comment type="caution">
    <text evidence="2">The sequence shown here is derived from an EMBL/GenBank/DDBJ whole genome shotgun (WGS) entry which is preliminary data.</text>
</comment>
<gene>
    <name evidence="2" type="ORF">B0A48_05214</name>
</gene>
<evidence type="ECO:0000313" key="3">
    <source>
        <dbReference type="Proteomes" id="UP000192596"/>
    </source>
</evidence>
<dbReference type="PANTHER" id="PTHR36223">
    <property type="entry name" value="BETA-LACTAMASE-TYPE TRANSPEPTIDASE FOLD DOMAIN CONTAINING PROTEIN"/>
    <property type="match status" value="1"/>
</dbReference>
<keyword evidence="3" id="KW-1185">Reference proteome</keyword>
<dbReference type="InterPro" id="IPR057678">
    <property type="entry name" value="DUF7918"/>
</dbReference>
<dbReference type="OrthoDB" id="3364132at2759"/>
<dbReference type="Proteomes" id="UP000192596">
    <property type="component" value="Unassembled WGS sequence"/>
</dbReference>
<proteinExistence type="predicted"/>
<dbReference type="AlphaFoldDB" id="A0A1V8THV1"/>
<dbReference type="EMBL" id="NAJO01000007">
    <property type="protein sequence ID" value="OQO10959.1"/>
    <property type="molecule type" value="Genomic_DNA"/>
</dbReference>
<dbReference type="PANTHER" id="PTHR36223:SF1">
    <property type="entry name" value="TRANSCRIPTION ELONGATION FACTOR EAF N-TERMINAL DOMAIN-CONTAINING PROTEIN"/>
    <property type="match status" value="1"/>
</dbReference>
<evidence type="ECO:0000313" key="2">
    <source>
        <dbReference type="EMBL" id="OQO10959.1"/>
    </source>
</evidence>